<evidence type="ECO:0000313" key="3">
    <source>
        <dbReference type="Proteomes" id="UP000502823"/>
    </source>
</evidence>
<proteinExistence type="predicted"/>
<name>A0A6L2PYR7_COPFO</name>
<keyword evidence="3" id="KW-1185">Reference proteome</keyword>
<accession>A0A6L2PYR7</accession>
<reference evidence="3" key="1">
    <citation type="submission" date="2020-01" db="EMBL/GenBank/DDBJ databases">
        <title>Draft genome sequence of the Termite Coptotermes fromosanus.</title>
        <authorList>
            <person name="Itakura S."/>
            <person name="Yosikawa Y."/>
            <person name="Umezawa K."/>
        </authorList>
    </citation>
    <scope>NUCLEOTIDE SEQUENCE [LARGE SCALE GENOMIC DNA]</scope>
</reference>
<evidence type="ECO:0000313" key="2">
    <source>
        <dbReference type="EMBL" id="GFG34887.1"/>
    </source>
</evidence>
<sequence>MQCPSLVKLQQDLEETNFRCASSLPVIAADFNANAPPLERLNGTHNGGTSGLETTHKSGNVINGRA</sequence>
<dbReference type="InParanoid" id="A0A6L2PYR7"/>
<dbReference type="EMBL" id="BLKM01011911">
    <property type="protein sequence ID" value="GFG34887.1"/>
    <property type="molecule type" value="Genomic_DNA"/>
</dbReference>
<evidence type="ECO:0000256" key="1">
    <source>
        <dbReference type="SAM" id="MobiDB-lite"/>
    </source>
</evidence>
<organism evidence="2 3">
    <name type="scientific">Coptotermes formosanus</name>
    <name type="common">Formosan subterranean termite</name>
    <dbReference type="NCBI Taxonomy" id="36987"/>
    <lineage>
        <taxon>Eukaryota</taxon>
        <taxon>Metazoa</taxon>
        <taxon>Ecdysozoa</taxon>
        <taxon>Arthropoda</taxon>
        <taxon>Hexapoda</taxon>
        <taxon>Insecta</taxon>
        <taxon>Pterygota</taxon>
        <taxon>Neoptera</taxon>
        <taxon>Polyneoptera</taxon>
        <taxon>Dictyoptera</taxon>
        <taxon>Blattodea</taxon>
        <taxon>Blattoidea</taxon>
        <taxon>Termitoidae</taxon>
        <taxon>Rhinotermitidae</taxon>
        <taxon>Coptotermes</taxon>
    </lineage>
</organism>
<dbReference type="AlphaFoldDB" id="A0A6L2PYR7"/>
<gene>
    <name evidence="2" type="ORF">Cfor_00102</name>
</gene>
<feature type="region of interest" description="Disordered" evidence="1">
    <location>
        <begin position="38"/>
        <end position="66"/>
    </location>
</feature>
<protein>
    <recommendedName>
        <fullName evidence="4">Endonuclease/exonuclease/phosphatase domain-containing protein</fullName>
    </recommendedName>
</protein>
<dbReference type="Proteomes" id="UP000502823">
    <property type="component" value="Unassembled WGS sequence"/>
</dbReference>
<comment type="caution">
    <text evidence="2">The sequence shown here is derived from an EMBL/GenBank/DDBJ whole genome shotgun (WGS) entry which is preliminary data.</text>
</comment>
<evidence type="ECO:0008006" key="4">
    <source>
        <dbReference type="Google" id="ProtNLM"/>
    </source>
</evidence>
<feature type="compositionally biased region" description="Polar residues" evidence="1">
    <location>
        <begin position="51"/>
        <end position="66"/>
    </location>
</feature>